<reference evidence="2" key="1">
    <citation type="journal article" date="2019" name="Int. J. Syst. Evol. Microbiol.">
        <title>The Global Catalogue of Microorganisms (GCM) 10K type strain sequencing project: providing services to taxonomists for standard genome sequencing and annotation.</title>
        <authorList>
            <consortium name="The Broad Institute Genomics Platform"/>
            <consortium name="The Broad Institute Genome Sequencing Center for Infectious Disease"/>
            <person name="Wu L."/>
            <person name="Ma J."/>
        </authorList>
    </citation>
    <scope>NUCLEOTIDE SEQUENCE [LARGE SCALE GENOMIC DNA]</scope>
    <source>
        <strain evidence="2">JCM 4957</strain>
    </source>
</reference>
<accession>A0ABQ2ZQD6</accession>
<proteinExistence type="predicted"/>
<evidence type="ECO:0000313" key="2">
    <source>
        <dbReference type="Proteomes" id="UP000653308"/>
    </source>
</evidence>
<sequence length="116" mass="12788">MPRSIAVLTNLHCFATEDDGGTDELYMTANGHRFWPDHGIFSMSNGEDAPNNAPMHLEQIIPPGGSVRIELFDADSPDQDDNLGAVTIREFDAGHGDLTADFTADEAHYRLTYHVE</sequence>
<comment type="caution">
    <text evidence="1">The sequence shown here is derived from an EMBL/GenBank/DDBJ whole genome shotgun (WGS) entry which is preliminary data.</text>
</comment>
<keyword evidence="2" id="KW-1185">Reference proteome</keyword>
<organism evidence="1 2">
    <name type="scientific">Streptomyces djakartensis</name>
    <dbReference type="NCBI Taxonomy" id="68193"/>
    <lineage>
        <taxon>Bacteria</taxon>
        <taxon>Bacillati</taxon>
        <taxon>Actinomycetota</taxon>
        <taxon>Actinomycetes</taxon>
        <taxon>Kitasatosporales</taxon>
        <taxon>Streptomycetaceae</taxon>
        <taxon>Streptomyces</taxon>
    </lineage>
</organism>
<dbReference type="EMBL" id="BMWE01000008">
    <property type="protein sequence ID" value="GGY22438.1"/>
    <property type="molecule type" value="Genomic_DNA"/>
</dbReference>
<dbReference type="Proteomes" id="UP000653308">
    <property type="component" value="Unassembled WGS sequence"/>
</dbReference>
<name>A0ABQ2ZQD6_9ACTN</name>
<gene>
    <name evidence="1" type="ORF">GCM10010384_31630</name>
</gene>
<evidence type="ECO:0000313" key="1">
    <source>
        <dbReference type="EMBL" id="GGY22438.1"/>
    </source>
</evidence>
<protein>
    <submittedName>
        <fullName evidence="1">Uncharacterized protein</fullName>
    </submittedName>
</protein>